<reference evidence="12" key="1">
    <citation type="submission" date="2021-05" db="EMBL/GenBank/DDBJ databases">
        <authorList>
            <person name="Brink J."/>
            <person name="Busse A.L."/>
            <person name="Crowley H.J."/>
            <person name="Hall C.J."/>
            <person name="Hetherington P."/>
            <person name="Hovde T.M."/>
            <person name="Johnson J.A."/>
            <person name="Karch K.E."/>
            <person name="Krueger C.J."/>
            <person name="Lundberg T.J."/>
            <person name="Madla Sanchez I."/>
            <person name="Mathiesen C."/>
            <person name="Moore L.J."/>
            <person name="Nordberg R.J."/>
            <person name="Petersen I.M."/>
            <person name="Piton K.L."/>
            <person name="Rozycki S.T."/>
            <person name="Rutten E."/>
            <person name="Samuelson I.O."/>
            <person name="Sarkilahti S.K."/>
            <person name="Schubert K.A."/>
            <person name="Stamness T.F."/>
            <person name="Tinman A.J."/>
            <person name="Tutterrow P.B."/>
            <person name="Wanzek N.C."/>
            <person name="Wheeler C.D."/>
            <person name="Spring A.M."/>
            <person name="Klyczek K."/>
            <person name="Garlena R.A."/>
            <person name="Russell D.A."/>
            <person name="Pope W.H."/>
            <person name="Jacobs-Sera D."/>
            <person name="Hatfull G.F."/>
        </authorList>
    </citation>
    <scope>NUCLEOTIDE SEQUENCE</scope>
</reference>
<accession>A0A8F3IQC9</accession>
<dbReference type="PANTHER" id="PTHR38839:SF4">
    <property type="entry name" value="TRANSCRIPTIONAL REGULATOR WHIB"/>
    <property type="match status" value="1"/>
</dbReference>
<comment type="similarity">
    <text evidence="2">Belongs to the WhiB family.</text>
</comment>
<protein>
    <submittedName>
        <fullName evidence="12">WhiB family transcription factor</fullName>
    </submittedName>
</protein>
<gene>
    <name evidence="12" type="primary">55</name>
    <name evidence="12" type="ORF">SEA_FOOTLOOSE_55</name>
</gene>
<dbReference type="Pfam" id="PF02467">
    <property type="entry name" value="Whib"/>
    <property type="match status" value="1"/>
</dbReference>
<evidence type="ECO:0000259" key="11">
    <source>
        <dbReference type="Pfam" id="PF02467"/>
    </source>
</evidence>
<evidence type="ECO:0000256" key="6">
    <source>
        <dbReference type="ARBA" id="ARBA00023014"/>
    </source>
</evidence>
<evidence type="ECO:0000256" key="5">
    <source>
        <dbReference type="ARBA" id="ARBA00023004"/>
    </source>
</evidence>
<dbReference type="EMBL" id="MZ150789">
    <property type="protein sequence ID" value="QWY84653.1"/>
    <property type="molecule type" value="Genomic_DNA"/>
</dbReference>
<keyword evidence="7" id="KW-0805">Transcription regulation</keyword>
<keyword evidence="4" id="KW-0479">Metal-binding</keyword>
<dbReference type="GeneID" id="80019059"/>
<keyword evidence="3" id="KW-0004">4Fe-4S</keyword>
<evidence type="ECO:0000256" key="10">
    <source>
        <dbReference type="ARBA" id="ARBA00023163"/>
    </source>
</evidence>
<keyword evidence="9" id="KW-1015">Disulfide bond</keyword>
<comment type="cofactor">
    <cofactor evidence="1">
        <name>[4Fe-4S] cluster</name>
        <dbReference type="ChEBI" id="CHEBI:49883"/>
    </cofactor>
</comment>
<feature type="domain" description="4Fe-4S Wbl-type" evidence="11">
    <location>
        <begin position="16"/>
        <end position="80"/>
    </location>
</feature>
<dbReference type="GO" id="GO:0045892">
    <property type="term" value="P:negative regulation of DNA-templated transcription"/>
    <property type="evidence" value="ECO:0007669"/>
    <property type="project" value="TreeGrafter"/>
</dbReference>
<dbReference type="GO" id="GO:0047134">
    <property type="term" value="F:protein-disulfide reductase [NAD(P)H] activity"/>
    <property type="evidence" value="ECO:0007669"/>
    <property type="project" value="TreeGrafter"/>
</dbReference>
<evidence type="ECO:0000313" key="12">
    <source>
        <dbReference type="EMBL" id="QWY84653.1"/>
    </source>
</evidence>
<evidence type="ECO:0000256" key="9">
    <source>
        <dbReference type="ARBA" id="ARBA00023157"/>
    </source>
</evidence>
<dbReference type="PANTHER" id="PTHR38839">
    <property type="entry name" value="TRANSCRIPTIONAL REGULATOR WHID-RELATED"/>
    <property type="match status" value="1"/>
</dbReference>
<keyword evidence="6" id="KW-0411">Iron-sulfur</keyword>
<evidence type="ECO:0000256" key="8">
    <source>
        <dbReference type="ARBA" id="ARBA00023125"/>
    </source>
</evidence>
<keyword evidence="8" id="KW-0238">DNA-binding</keyword>
<keyword evidence="10" id="KW-0804">Transcription</keyword>
<evidence type="ECO:0000256" key="4">
    <source>
        <dbReference type="ARBA" id="ARBA00022723"/>
    </source>
</evidence>
<dbReference type="GO" id="GO:0003677">
    <property type="term" value="F:DNA binding"/>
    <property type="evidence" value="ECO:0007669"/>
    <property type="project" value="UniProtKB-KW"/>
</dbReference>
<keyword evidence="13" id="KW-1185">Reference proteome</keyword>
<proteinExistence type="inferred from homology"/>
<dbReference type="InterPro" id="IPR003482">
    <property type="entry name" value="Whib"/>
</dbReference>
<dbReference type="RefSeq" id="YP_010754452.1">
    <property type="nucleotide sequence ID" value="NC_073460.1"/>
</dbReference>
<dbReference type="KEGG" id="vg:80019059"/>
<dbReference type="GO" id="GO:0051539">
    <property type="term" value="F:4 iron, 4 sulfur cluster binding"/>
    <property type="evidence" value="ECO:0007669"/>
    <property type="project" value="UniProtKB-KW"/>
</dbReference>
<evidence type="ECO:0000313" key="13">
    <source>
        <dbReference type="Proteomes" id="UP000693692"/>
    </source>
</evidence>
<keyword evidence="5" id="KW-0408">Iron</keyword>
<evidence type="ECO:0000256" key="7">
    <source>
        <dbReference type="ARBA" id="ARBA00023015"/>
    </source>
</evidence>
<dbReference type="InterPro" id="IPR034768">
    <property type="entry name" value="4FE4S_WBL"/>
</dbReference>
<name>A0A8F3IQC9_9CAUD</name>
<sequence length="85" mass="9422">MTIRVYTEGNLTPETWTQDAACATTNPELWFPDEGDPATGTRAKQFCGTCNVQAACLEYAIRTNQTHGIWGGLTSRQIRRLRSTA</sequence>
<dbReference type="GO" id="GO:0046872">
    <property type="term" value="F:metal ion binding"/>
    <property type="evidence" value="ECO:0007669"/>
    <property type="project" value="UniProtKB-KW"/>
</dbReference>
<dbReference type="Proteomes" id="UP000693692">
    <property type="component" value="Segment"/>
</dbReference>
<organism evidence="12 13">
    <name type="scientific">Microbacterium phage Footloose</name>
    <dbReference type="NCBI Taxonomy" id="2836048"/>
    <lineage>
        <taxon>Viruses</taxon>
        <taxon>Duplodnaviria</taxon>
        <taxon>Heunggongvirae</taxon>
        <taxon>Uroviricota</taxon>
        <taxon>Caudoviricetes</taxon>
        <taxon>Footloosevirus</taxon>
        <taxon>Footloosevirus footloose</taxon>
    </lineage>
</organism>
<dbReference type="HAMAP" id="MF_01479">
    <property type="entry name" value="WhiB"/>
    <property type="match status" value="1"/>
</dbReference>
<evidence type="ECO:0000256" key="1">
    <source>
        <dbReference type="ARBA" id="ARBA00001966"/>
    </source>
</evidence>
<evidence type="ECO:0000256" key="3">
    <source>
        <dbReference type="ARBA" id="ARBA00022485"/>
    </source>
</evidence>
<evidence type="ECO:0000256" key="2">
    <source>
        <dbReference type="ARBA" id="ARBA00006597"/>
    </source>
</evidence>